<name>A0A9N7MXU6_STRHE</name>
<dbReference type="EMBL" id="CACSLK010020742">
    <property type="protein sequence ID" value="CAA0821333.1"/>
    <property type="molecule type" value="Genomic_DNA"/>
</dbReference>
<feature type="transmembrane region" description="Helical" evidence="2">
    <location>
        <begin position="195"/>
        <end position="213"/>
    </location>
</feature>
<proteinExistence type="predicted"/>
<feature type="transmembrane region" description="Helical" evidence="2">
    <location>
        <begin position="254"/>
        <end position="272"/>
    </location>
</feature>
<keyword evidence="2" id="KW-0812">Transmembrane</keyword>
<feature type="region of interest" description="Disordered" evidence="1">
    <location>
        <begin position="106"/>
        <end position="141"/>
    </location>
</feature>
<accession>A0A9N7MXU6</accession>
<reference evidence="3" key="1">
    <citation type="submission" date="2019-12" db="EMBL/GenBank/DDBJ databases">
        <authorList>
            <person name="Scholes J."/>
        </authorList>
    </citation>
    <scope>NUCLEOTIDE SEQUENCE</scope>
</reference>
<sequence length="273" mass="29459">MATVAATGGSKEARRRRIIERGADRLALITGRIQSLPPDPDTDQSRPPVTPSAQIPSDAVKLENALSDSPPLPNLEEPSQLHTLVENKEPLPENSTKGKNIMSSPVALEKEETSEISQEQSQLSSSTQRTQVDQAEPSQRNPFTAAHISSAITASENIRMCCSVAAAILVILSYVKFPILGGDIIRNIVTFKPLYLLLLTNISIVLAWLILGIQSSGLKTGRATSAPKFGGNDMVDRLGEVLEKGLLMQKILEAMFMDFGIYAVVLVCGLSLL</sequence>
<organism evidence="3 4">
    <name type="scientific">Striga hermonthica</name>
    <name type="common">Purple witchweed</name>
    <name type="synonym">Buchnera hermonthica</name>
    <dbReference type="NCBI Taxonomy" id="68872"/>
    <lineage>
        <taxon>Eukaryota</taxon>
        <taxon>Viridiplantae</taxon>
        <taxon>Streptophyta</taxon>
        <taxon>Embryophyta</taxon>
        <taxon>Tracheophyta</taxon>
        <taxon>Spermatophyta</taxon>
        <taxon>Magnoliopsida</taxon>
        <taxon>eudicotyledons</taxon>
        <taxon>Gunneridae</taxon>
        <taxon>Pentapetalae</taxon>
        <taxon>asterids</taxon>
        <taxon>lamiids</taxon>
        <taxon>Lamiales</taxon>
        <taxon>Orobanchaceae</taxon>
        <taxon>Buchnereae</taxon>
        <taxon>Striga</taxon>
    </lineage>
</organism>
<evidence type="ECO:0000313" key="3">
    <source>
        <dbReference type="EMBL" id="CAA0821333.1"/>
    </source>
</evidence>
<dbReference type="AlphaFoldDB" id="A0A9N7MXU6"/>
<evidence type="ECO:0000256" key="1">
    <source>
        <dbReference type="SAM" id="MobiDB-lite"/>
    </source>
</evidence>
<keyword evidence="2" id="KW-0472">Membrane</keyword>
<dbReference type="PANTHER" id="PTHR35469:SF4">
    <property type="entry name" value="TRANSMEMBRANE PROTEIN"/>
    <property type="match status" value="1"/>
</dbReference>
<keyword evidence="4" id="KW-1185">Reference proteome</keyword>
<dbReference type="PANTHER" id="PTHR35469">
    <property type="entry name" value="TRANSMEMBRANE PROTEIN"/>
    <property type="match status" value="1"/>
</dbReference>
<feature type="compositionally biased region" description="Low complexity" evidence="1">
    <location>
        <begin position="115"/>
        <end position="131"/>
    </location>
</feature>
<evidence type="ECO:0000256" key="2">
    <source>
        <dbReference type="SAM" id="Phobius"/>
    </source>
</evidence>
<feature type="region of interest" description="Disordered" evidence="1">
    <location>
        <begin position="31"/>
        <end position="54"/>
    </location>
</feature>
<gene>
    <name evidence="3" type="ORF">SHERM_19335</name>
</gene>
<comment type="caution">
    <text evidence="3">The sequence shown here is derived from an EMBL/GenBank/DDBJ whole genome shotgun (WGS) entry which is preliminary data.</text>
</comment>
<dbReference type="OrthoDB" id="1922492at2759"/>
<feature type="compositionally biased region" description="Polar residues" evidence="1">
    <location>
        <begin position="132"/>
        <end position="141"/>
    </location>
</feature>
<protein>
    <submittedName>
        <fullName evidence="3">Uncharacterized protein</fullName>
    </submittedName>
</protein>
<evidence type="ECO:0000313" key="4">
    <source>
        <dbReference type="Proteomes" id="UP001153555"/>
    </source>
</evidence>
<dbReference type="Proteomes" id="UP001153555">
    <property type="component" value="Unassembled WGS sequence"/>
</dbReference>
<keyword evidence="2" id="KW-1133">Transmembrane helix</keyword>
<feature type="compositionally biased region" description="Polar residues" evidence="1">
    <location>
        <begin position="45"/>
        <end position="54"/>
    </location>
</feature>